<evidence type="ECO:0000259" key="3">
    <source>
        <dbReference type="PROSITE" id="PS51455"/>
    </source>
</evidence>
<dbReference type="Gene3D" id="3.50.7.10">
    <property type="entry name" value="GroEL"/>
    <property type="match status" value="1"/>
</dbReference>
<protein>
    <recommendedName>
        <fullName evidence="3">PIPK domain-containing protein</fullName>
    </recommendedName>
</protein>
<dbReference type="GO" id="GO:0010008">
    <property type="term" value="C:endosome membrane"/>
    <property type="evidence" value="ECO:0007669"/>
    <property type="project" value="TreeGrafter"/>
</dbReference>
<dbReference type="InterPro" id="IPR002498">
    <property type="entry name" value="PInositol-4-P-4/5-kinase_core"/>
</dbReference>
<keyword evidence="1" id="KW-0808">Transferase</keyword>
<sequence>MNMESRLSDSYFSFQNDSKHRKTSQRFFEWILNYPLFSEIRNSSLSNRFNIQCINDGEILDTKQIQEKKKKNKIRKGSYIPISKRDGLTTNIIKNEIRKEDYSLIINNKFYTNIIKKSEHIYKTYNDSLIDEKQKKLIFEKIKEKYFKKKKEQIQEYIPPLLPPSFVVNNNKKKILGEKFNPFFNFFKKDIIKNIYHDSINFSLKTNIQLNRYFYKVISNQLQYYRIKNDLCIHVINILNEISKYYHSYGYDILSNVKVKYFPYKNIVNSFYINGLVFSNCSIYFDDVEIKNPKVLLLDAEKKNEYEMLENCYNYNYNYTYFVLKNLSNRHLNIILIHGEIDFYLKKLLMNKKIYYFTSIKKKNLCRLSNMLRIKILNYDDFINFDRNIYIAKANYFKIQKYKKNVKNIFLCCNSKFLTICIFGKKGIQDGMEKQSSITPADLDYRSRNETTKKGNKPQHNGMFYTLLKRETEKENMLEKFLQVYYKNKNDDYIVDYFFINKEKKINLVRKEKYENKRKALINHIKNVIIIKKVKKLIKFCIFLTFHIYRQLYFNNYMFRTLLHIPDRNISTNVTCDNFYKKFSNSVLFSSIFLFYNHTQKKIKNTPINFMSNLFHLINIHDPLTRERLKIMHMLIKTNKIIKEQVYNNYEHCFFNVQSNKIIDIVNYFIFKNFMKNLECNYNCMYYYLKIINSAYLHYNKNNVITNDETFLKDSNILCDPISFNDEIVIEKKLNEKAEQIIAQNILFYCYQLESAKNIEMIIYFICPSYMFIHNLYSSINIYLFDNQNHSAKKLFYNFFFNYKYIFDISLQQFVCVIHALAFNLICPFESCGNYLCYHQICIQIFLKRVVILFKKEKKDNEKNEIIMNIMCNKCDVVQEKVLNTNFSFCEFLLTIIHSENYMNMQCNHNGKNNTYELSYRNIKICFFMNDNDIYQSIRDNRTYSERQIKSKYGRCRINRSNVCSRACYCSNQDECKKCYSVIKNERKIKNYIKKNVKNIIYNSVFYYYPCKCITRKYKCKYRNGTKERKENIYTNFNLYNIIENFPFFTSSMLPMYSSLKYLIYNFIIQYYRSKNKHLYEISPKKRKKENFNNPTSPLYFTNKCKKCKYIKISNFSTLGFFNVLFIIKRIFFNFYITINFIITLLGKNMFIKVNEIEYCVNNTAFFIEDNFLLIKGCLENEKENLKENIQERWKINVNKNENNEKFNKCNNVLLNSAANEFKCEEGEEEVEEEEGETNSVTQNVYVLHNQEKRTNDSCEEGIHGSNGINETNVKTVYSNGEEKGNYDDNVYVTKQTCSKHEYILKDINKVKENLIKQFLLFRKFKKKLRFYKMYLIKVFRNFYYYAIAHLMEKHFSLDIEIFFSFYIMILEKTKLKIQRDIETMTKLTSNRKLQYLRYIVPNSWDNLQGRMKRIPNKFLSFFFANIRYNYSDNYSTNKHNCDGMQSVKWRSKNIRYKRVQMKKLMLLKKKYSHIIDMKKKQIKSNIKNLKSLSKNKSELSNHHHLVREYDVHKLFLKESYYIYNIENYRKRKYLDDMNKEEYEHSNKKLFYLHISNIVDSVIASGGIAGHKTKPDKIGQMKKPRKTSSVFLLNPNDTSNSIFHALISDEYKTRLVKIYKKEKGAHEEGTYKRGRASQFEEEQKEANRNVQDEANQNVEVEAKADEYKDEVVLLQKEERLNDSKKIIIKKELRCGNKKRTQRNKHLKDIHHEEIKKYIKKNIRIMTNRLLTNRMINKFINSKNNEVLVISINDNTSVYIYFPLQFYYLRKFLCKKETTFLRSLIKSNYINFDHKKRHFVKTYDDKYILKEINKYEFKSFVTRYKEFFQHFSDICFQRKKSLLCFMYGLFQIEIKKKNRKTFKTYIILENVKIERTNSKILIFDIKGARKKKNLQKLMKQNKKSFSFFELNDTLSHNSYKMTEEKDMTDDNSSGISVNLRQFSKYLRMEKKNINFKCTNYNNLKQEIMNVFYSKKGYLQYLSAEKEHSKGREIEREENYEQDDAERVKKKKEKDVSKIAPNVEGEKSFIEKQEEQDERMCTEINSGDKKGLGSKKHKTTDGYNSQNNAETMKKIYRNTKQKMLCGFFICRNVEPARNSLMRIRRKKRKEKKRNSLKIAKKSTKLEYPRNVSKGKSRRNKKEKQKNWRIFLNDIIYNTKEHLFLNTKLGKLRKKKIIHKRNAKRLRTKYLYSTKVSLHFLARKKEYILNKDNLIKHKVRGEGTTDSVKDGTYNLLNNEPLENKNLESLNSQEKYNNFVINNYNSLKSYTILFDDNFKDFIKSNVINLEYNDYKYLMDSLKEDTEFLSGQDIMDYSLLIHIDIANFVIIFKIIDYLRPYTWDKSVENFSKSVLYLTKGYRPTIIHSEYYKKRFLSNIKKYIFYYLPIYALQKKIVFKIAKRKDTFSILNLNKNHPFKIYFYYQLFNLTLRYYNNYYIYVKYFSDKQTCLYNNSLLRNIYSKQILFIFLSYYQKEYYIQCIEENKKKKKNAQTCYDLYLKNLTTIDHHFSNWEELSNSFMGEITLRDGALSREIISKYFDSNKINSNSTSQNLNRKLTTNKLSEGNAYLHNLVSPYCTLDQCVVPRNICKAMCSNSCSCMKTCIHRDMGREGTFDKHDECISSILNGNNFPCTSSEGIPLQTKQKCNIIMNMPNLFSINRNSFDEREFKKLKKQFYKKISRFQIKILKKLQKYNFKIEGISDHVQNNVYIQMRDTNIHYTNINYLDAYNIYNICEKDFNKMYKRSKYGKKKNTLLYIPSYFLFALNKY</sequence>
<dbReference type="OMA" id="HQICIQI"/>
<dbReference type="OrthoDB" id="660555at2759"/>
<feature type="region of interest" description="Disordered" evidence="2">
    <location>
        <begin position="1626"/>
        <end position="1649"/>
    </location>
</feature>
<dbReference type="PANTHER" id="PTHR45748:SF7">
    <property type="entry name" value="1-PHOSPHATIDYLINOSITOL 3-PHOSPHATE 5-KINASE-RELATED"/>
    <property type="match status" value="1"/>
</dbReference>
<evidence type="ECO:0000256" key="1">
    <source>
        <dbReference type="PROSITE-ProRule" id="PRU00781"/>
    </source>
</evidence>
<dbReference type="SUPFAM" id="SSF52029">
    <property type="entry name" value="GroEL apical domain-like"/>
    <property type="match status" value="1"/>
</dbReference>
<feature type="compositionally biased region" description="Basic residues" evidence="2">
    <location>
        <begin position="2100"/>
        <end position="2120"/>
    </location>
</feature>
<dbReference type="GO" id="GO:0005524">
    <property type="term" value="F:ATP binding"/>
    <property type="evidence" value="ECO:0007669"/>
    <property type="project" value="UniProtKB-UniRule"/>
</dbReference>
<keyword evidence="1" id="KW-0067">ATP-binding</keyword>
<dbReference type="EMBL" id="BDQF01000014">
    <property type="protein sequence ID" value="GAW83092.1"/>
    <property type="molecule type" value="Genomic_DNA"/>
</dbReference>
<keyword evidence="1" id="KW-0547">Nucleotide-binding</keyword>
<organism evidence="4 5">
    <name type="scientific">Plasmodium gonderi</name>
    <dbReference type="NCBI Taxonomy" id="77519"/>
    <lineage>
        <taxon>Eukaryota</taxon>
        <taxon>Sar</taxon>
        <taxon>Alveolata</taxon>
        <taxon>Apicomplexa</taxon>
        <taxon>Aconoidasida</taxon>
        <taxon>Haemosporida</taxon>
        <taxon>Plasmodiidae</taxon>
        <taxon>Plasmodium</taxon>
        <taxon>Plasmodium (Plasmodium)</taxon>
    </lineage>
</organism>
<dbReference type="Gene3D" id="3.30.810.10">
    <property type="entry name" value="2-Layer Sandwich"/>
    <property type="match status" value="1"/>
</dbReference>
<comment type="caution">
    <text evidence="4">The sequence shown here is derived from an EMBL/GenBank/DDBJ whole genome shotgun (WGS) entry which is preliminary data.</text>
</comment>
<proteinExistence type="predicted"/>
<dbReference type="GO" id="GO:0000285">
    <property type="term" value="F:1-phosphatidylinositol-3-phosphate 5-kinase activity"/>
    <property type="evidence" value="ECO:0007669"/>
    <property type="project" value="TreeGrafter"/>
</dbReference>
<dbReference type="SUPFAM" id="SSF56104">
    <property type="entry name" value="SAICAR synthase-like"/>
    <property type="match status" value="2"/>
</dbReference>
<name>A0A1Y1JQI6_PLAGO</name>
<dbReference type="GO" id="GO:0046854">
    <property type="term" value="P:phosphatidylinositol phosphate biosynthetic process"/>
    <property type="evidence" value="ECO:0007669"/>
    <property type="project" value="TreeGrafter"/>
</dbReference>
<dbReference type="SMART" id="SM00330">
    <property type="entry name" value="PIPKc"/>
    <property type="match status" value="1"/>
</dbReference>
<gene>
    <name evidence="4" type="ORF">PGO_133640</name>
</gene>
<keyword evidence="5" id="KW-1185">Reference proteome</keyword>
<dbReference type="GeneID" id="39749835"/>
<feature type="domain" description="PIPK" evidence="3">
    <location>
        <begin position="1694"/>
        <end position="2378"/>
    </location>
</feature>
<evidence type="ECO:0000256" key="2">
    <source>
        <dbReference type="SAM" id="MobiDB-lite"/>
    </source>
</evidence>
<evidence type="ECO:0000313" key="4">
    <source>
        <dbReference type="EMBL" id="GAW83092.1"/>
    </source>
</evidence>
<dbReference type="PANTHER" id="PTHR45748">
    <property type="entry name" value="1-PHOSPHATIDYLINOSITOL 3-PHOSPHATE 5-KINASE-RELATED"/>
    <property type="match status" value="1"/>
</dbReference>
<dbReference type="PROSITE" id="PS51455">
    <property type="entry name" value="PIPK"/>
    <property type="match status" value="1"/>
</dbReference>
<feature type="region of interest" description="Disordered" evidence="2">
    <location>
        <begin position="1984"/>
        <end position="2011"/>
    </location>
</feature>
<dbReference type="InterPro" id="IPR027483">
    <property type="entry name" value="PInositol-4-P-4/5-kinase_C_sf"/>
</dbReference>
<feature type="compositionally biased region" description="Basic and acidic residues" evidence="2">
    <location>
        <begin position="1984"/>
        <end position="1997"/>
    </location>
</feature>
<reference evidence="5" key="1">
    <citation type="submission" date="2017-04" db="EMBL/GenBank/DDBJ databases">
        <title>Plasmodium gonderi genome.</title>
        <authorList>
            <person name="Arisue N."/>
            <person name="Honma H."/>
            <person name="Kawai S."/>
            <person name="Tougan T."/>
            <person name="Tanabe K."/>
            <person name="Horii T."/>
        </authorList>
    </citation>
    <scope>NUCLEOTIDE SEQUENCE [LARGE SCALE GENOMIC DNA]</scope>
    <source>
        <strain evidence="5">ATCC 30045</strain>
    </source>
</reference>
<dbReference type="RefSeq" id="XP_028545681.1">
    <property type="nucleotide sequence ID" value="XM_028689880.1"/>
</dbReference>
<dbReference type="InterPro" id="IPR027409">
    <property type="entry name" value="GroEL-like_apical_dom_sf"/>
</dbReference>
<feature type="region of interest" description="Disordered" evidence="2">
    <location>
        <begin position="2100"/>
        <end position="2141"/>
    </location>
</feature>
<dbReference type="Proteomes" id="UP000195521">
    <property type="component" value="Unassembled WGS sequence"/>
</dbReference>
<feature type="compositionally biased region" description="Basic residues" evidence="2">
    <location>
        <begin position="2130"/>
        <end position="2141"/>
    </location>
</feature>
<evidence type="ECO:0000313" key="5">
    <source>
        <dbReference type="Proteomes" id="UP000195521"/>
    </source>
</evidence>
<feature type="region of interest" description="Disordered" evidence="2">
    <location>
        <begin position="2042"/>
        <end position="2063"/>
    </location>
</feature>
<accession>A0A1Y1JQI6</accession>
<keyword evidence="1" id="KW-0418">Kinase</keyword>